<dbReference type="SUPFAM" id="SSF53448">
    <property type="entry name" value="Nucleotide-diphospho-sugar transferases"/>
    <property type="match status" value="1"/>
</dbReference>
<comment type="caution">
    <text evidence="2">The sequence shown here is derived from an EMBL/GenBank/DDBJ whole genome shotgun (WGS) entry which is preliminary data.</text>
</comment>
<dbReference type="InterPro" id="IPR029044">
    <property type="entry name" value="Nucleotide-diphossugar_trans"/>
</dbReference>
<keyword evidence="2" id="KW-0808">Transferase</keyword>
<feature type="domain" description="MobA-like NTP transferase" evidence="1">
    <location>
        <begin position="6"/>
        <end position="170"/>
    </location>
</feature>
<organism evidence="2 3">
    <name type="scientific">Arundinibacter roseus</name>
    <dbReference type="NCBI Taxonomy" id="2070510"/>
    <lineage>
        <taxon>Bacteria</taxon>
        <taxon>Pseudomonadati</taxon>
        <taxon>Bacteroidota</taxon>
        <taxon>Cytophagia</taxon>
        <taxon>Cytophagales</taxon>
        <taxon>Spirosomataceae</taxon>
        <taxon>Arundinibacter</taxon>
    </lineage>
</organism>
<evidence type="ECO:0000313" key="2">
    <source>
        <dbReference type="EMBL" id="TDB61848.1"/>
    </source>
</evidence>
<sequence>MALGIVILAAGESSRMGKPKQILPLESGKSLLQHTVETALATSLRPVVVVVGANKAEVVPELKNLPITIVDNAFWKEGMSTSVRIGLAGLYMTESNLSGALILVCDQPYITAGLLTQMVAVWEETGKKAVACRYKEQWGVPVLVGRELLPELLALSGDQGAKPVLKKYLDDVAFVNFDEGIIDLDTPEEYQTYQGKVEE</sequence>
<reference evidence="2 3" key="1">
    <citation type="submission" date="2019-02" db="EMBL/GenBank/DDBJ databases">
        <title>Arundinibacter roseus gen. nov., sp. nov., a new member of the family Cytophagaceae.</title>
        <authorList>
            <person name="Szuroczki S."/>
            <person name="Khayer B."/>
            <person name="Sproer C."/>
            <person name="Toumi M."/>
            <person name="Szabo A."/>
            <person name="Felfoldi T."/>
            <person name="Schumann P."/>
            <person name="Toth E."/>
        </authorList>
    </citation>
    <scope>NUCLEOTIDE SEQUENCE [LARGE SCALE GENOMIC DNA]</scope>
    <source>
        <strain evidence="2 3">DMA-k-7a</strain>
    </source>
</reference>
<dbReference type="EMBL" id="SMJU01000013">
    <property type="protein sequence ID" value="TDB61848.1"/>
    <property type="molecule type" value="Genomic_DNA"/>
</dbReference>
<gene>
    <name evidence="2" type="ORF">EZE20_19090</name>
</gene>
<dbReference type="CDD" id="cd04182">
    <property type="entry name" value="GT_2_like_f"/>
    <property type="match status" value="1"/>
</dbReference>
<dbReference type="PANTHER" id="PTHR43777:SF1">
    <property type="entry name" value="MOLYBDENUM COFACTOR CYTIDYLYLTRANSFERASE"/>
    <property type="match status" value="1"/>
</dbReference>
<dbReference type="Proteomes" id="UP000295706">
    <property type="component" value="Unassembled WGS sequence"/>
</dbReference>
<protein>
    <submittedName>
        <fullName evidence="2">Nucleotidyltransferase family protein</fullName>
    </submittedName>
</protein>
<accession>A0A4R4K3D1</accession>
<dbReference type="PANTHER" id="PTHR43777">
    <property type="entry name" value="MOLYBDENUM COFACTOR CYTIDYLYLTRANSFERASE"/>
    <property type="match status" value="1"/>
</dbReference>
<evidence type="ECO:0000313" key="3">
    <source>
        <dbReference type="Proteomes" id="UP000295706"/>
    </source>
</evidence>
<dbReference type="Pfam" id="PF12804">
    <property type="entry name" value="NTP_transf_3"/>
    <property type="match status" value="1"/>
</dbReference>
<proteinExistence type="predicted"/>
<dbReference type="Gene3D" id="3.90.550.10">
    <property type="entry name" value="Spore Coat Polysaccharide Biosynthesis Protein SpsA, Chain A"/>
    <property type="match status" value="1"/>
</dbReference>
<dbReference type="InterPro" id="IPR025877">
    <property type="entry name" value="MobA-like_NTP_Trfase"/>
</dbReference>
<dbReference type="RefSeq" id="WP_132120669.1">
    <property type="nucleotide sequence ID" value="NZ_SMJU01000013.1"/>
</dbReference>
<evidence type="ECO:0000259" key="1">
    <source>
        <dbReference type="Pfam" id="PF12804"/>
    </source>
</evidence>
<keyword evidence="3" id="KW-1185">Reference proteome</keyword>
<dbReference type="GO" id="GO:0016779">
    <property type="term" value="F:nucleotidyltransferase activity"/>
    <property type="evidence" value="ECO:0007669"/>
    <property type="project" value="UniProtKB-ARBA"/>
</dbReference>
<dbReference type="OrthoDB" id="9779263at2"/>
<dbReference type="AlphaFoldDB" id="A0A4R4K3D1"/>
<name>A0A4R4K3D1_9BACT</name>